<dbReference type="EMBL" id="WJXW01000008">
    <property type="protein sequence ID" value="KAF9733866.1"/>
    <property type="molecule type" value="Genomic_DNA"/>
</dbReference>
<evidence type="ECO:0000313" key="6">
    <source>
        <dbReference type="EMBL" id="KAF9729861.1"/>
    </source>
</evidence>
<dbReference type="InterPro" id="IPR001878">
    <property type="entry name" value="Znf_CCHC"/>
</dbReference>
<dbReference type="Gene3D" id="6.10.250.3110">
    <property type="match status" value="1"/>
</dbReference>
<dbReference type="EMBL" id="WJXW01000015">
    <property type="protein sequence ID" value="KAF9729957.1"/>
    <property type="molecule type" value="Genomic_DNA"/>
</dbReference>
<evidence type="ECO:0000256" key="1">
    <source>
        <dbReference type="SAM" id="Coils"/>
    </source>
</evidence>
<feature type="domain" description="CCHC-type" evidence="3">
    <location>
        <begin position="296"/>
        <end position="313"/>
    </location>
</feature>
<evidence type="ECO:0000313" key="5">
    <source>
        <dbReference type="EMBL" id="KAF9729228.1"/>
    </source>
</evidence>
<dbReference type="Proteomes" id="UP000756921">
    <property type="component" value="Unassembled WGS sequence"/>
</dbReference>
<comment type="caution">
    <text evidence="7">The sequence shown here is derived from an EMBL/GenBank/DDBJ whole genome shotgun (WGS) entry which is preliminary data.</text>
</comment>
<sequence>MIEGIRTNLAALQRQNETLQGQNETLQDQNEALSARVDELGNRIKELQEHSSAHRSQNETLKEGISALKSELQTLGTNRPSWAAIAAQGNTTAPGRPPSVNPSPSQQANEQKLPGISLDLSGVISPQFQISNTKEIRDRVRQAFNSHANTKDIGWFGIARTGADPNRVKICLRTHEEAARIKRHDEWLQSHFRGARVQGEQWYPVKVDRVNKASICDDSRIHLREDAGAKIGAENGVVVRKLRFIGRPNPDKLHCSVVLFLASKQEAEELIRRKYLDVDGEVAYTKTYEPRPTPRRCFNCHKFDDHEARRCPTREPTCGFCARTGHVERDCASETPKCVNCSGPHKASDRGCPEYKRLLQEVNPLRHA</sequence>
<dbReference type="EMBL" id="WJXW01000020">
    <property type="protein sequence ID" value="KAF9728483.1"/>
    <property type="molecule type" value="Genomic_DNA"/>
</dbReference>
<dbReference type="SMART" id="SM00343">
    <property type="entry name" value="ZnF_C2HC"/>
    <property type="match status" value="2"/>
</dbReference>
<dbReference type="EMBL" id="WJXW01000015">
    <property type="protein sequence ID" value="KAF9729861.1"/>
    <property type="molecule type" value="Genomic_DNA"/>
</dbReference>
<evidence type="ECO:0000313" key="8">
    <source>
        <dbReference type="EMBL" id="KAF9733866.1"/>
    </source>
</evidence>
<accession>A0A9P6G6W9</accession>
<keyword evidence="7" id="KW-0695">RNA-directed DNA polymerase</keyword>
<dbReference type="GO" id="GO:0003964">
    <property type="term" value="F:RNA-directed DNA polymerase activity"/>
    <property type="evidence" value="ECO:0007669"/>
    <property type="project" value="UniProtKB-KW"/>
</dbReference>
<dbReference type="GO" id="GO:0008270">
    <property type="term" value="F:zinc ion binding"/>
    <property type="evidence" value="ECO:0007669"/>
    <property type="project" value="InterPro"/>
</dbReference>
<keyword evidence="9" id="KW-1185">Reference proteome</keyword>
<protein>
    <submittedName>
        <fullName evidence="7">Reverse transcriptase</fullName>
    </submittedName>
</protein>
<dbReference type="InterPro" id="IPR036875">
    <property type="entry name" value="Znf_CCHC_sf"/>
</dbReference>
<keyword evidence="1" id="KW-0175">Coiled coil</keyword>
<keyword evidence="7" id="KW-0808">Transferase</keyword>
<dbReference type="Gene3D" id="4.10.60.10">
    <property type="entry name" value="Zinc finger, CCHC-type"/>
    <property type="match status" value="1"/>
</dbReference>
<feature type="region of interest" description="Disordered" evidence="2">
    <location>
        <begin position="89"/>
        <end position="110"/>
    </location>
</feature>
<dbReference type="AlphaFoldDB" id="A0A9P6G6W9"/>
<organism evidence="7 9">
    <name type="scientific">Paraphaeosphaeria minitans</name>
    <dbReference type="NCBI Taxonomy" id="565426"/>
    <lineage>
        <taxon>Eukaryota</taxon>
        <taxon>Fungi</taxon>
        <taxon>Dikarya</taxon>
        <taxon>Ascomycota</taxon>
        <taxon>Pezizomycotina</taxon>
        <taxon>Dothideomycetes</taxon>
        <taxon>Pleosporomycetidae</taxon>
        <taxon>Pleosporales</taxon>
        <taxon>Massarineae</taxon>
        <taxon>Didymosphaeriaceae</taxon>
        <taxon>Paraphaeosphaeria</taxon>
    </lineage>
</organism>
<evidence type="ECO:0000259" key="3">
    <source>
        <dbReference type="SMART" id="SM00343"/>
    </source>
</evidence>
<keyword evidence="7" id="KW-0548">Nucleotidyltransferase</keyword>
<evidence type="ECO:0000313" key="7">
    <source>
        <dbReference type="EMBL" id="KAF9729957.1"/>
    </source>
</evidence>
<evidence type="ECO:0000313" key="9">
    <source>
        <dbReference type="Proteomes" id="UP000756921"/>
    </source>
</evidence>
<reference evidence="7" key="1">
    <citation type="journal article" date="2020" name="Mol. Plant Microbe Interact.">
        <title>Genome Sequence of the Biocontrol Agent Coniothyrium minitans strain Conio (IMI 134523).</title>
        <authorList>
            <person name="Patel D."/>
            <person name="Shittu T.A."/>
            <person name="Baroncelli R."/>
            <person name="Muthumeenakshi S."/>
            <person name="Osborne T.H."/>
            <person name="Janganan T.K."/>
            <person name="Sreenivasaprasad S."/>
        </authorList>
    </citation>
    <scope>NUCLEOTIDE SEQUENCE</scope>
    <source>
        <strain evidence="7">Conio</strain>
    </source>
</reference>
<gene>
    <name evidence="8" type="ORF">PMIN01_08209</name>
    <name evidence="6" type="ORF">PMIN01_11794</name>
    <name evidence="7" type="ORF">PMIN01_11890</name>
    <name evidence="5" type="ORF">PMIN01_12918</name>
    <name evidence="4" type="ORF">PMIN01_13616</name>
</gene>
<dbReference type="EMBL" id="WJXW01000017">
    <property type="protein sequence ID" value="KAF9729228.1"/>
    <property type="molecule type" value="Genomic_DNA"/>
</dbReference>
<evidence type="ECO:0000313" key="4">
    <source>
        <dbReference type="EMBL" id="KAF9728483.1"/>
    </source>
</evidence>
<dbReference type="OrthoDB" id="3261222at2759"/>
<evidence type="ECO:0000256" key="2">
    <source>
        <dbReference type="SAM" id="MobiDB-lite"/>
    </source>
</evidence>
<dbReference type="SUPFAM" id="SSF57756">
    <property type="entry name" value="Retrovirus zinc finger-like domains"/>
    <property type="match status" value="1"/>
</dbReference>
<proteinExistence type="predicted"/>
<dbReference type="GO" id="GO:0003676">
    <property type="term" value="F:nucleic acid binding"/>
    <property type="evidence" value="ECO:0007669"/>
    <property type="project" value="InterPro"/>
</dbReference>
<feature type="coiled-coil region" evidence="1">
    <location>
        <begin position="2"/>
        <end position="57"/>
    </location>
</feature>
<feature type="domain" description="CCHC-type" evidence="3">
    <location>
        <begin position="317"/>
        <end position="333"/>
    </location>
</feature>
<name>A0A9P6G6W9_9PLEO</name>